<evidence type="ECO:0000313" key="3">
    <source>
        <dbReference type="Proteomes" id="UP000036403"/>
    </source>
</evidence>
<dbReference type="PaxDb" id="67767-A0A0J7K7C1"/>
<dbReference type="AlphaFoldDB" id="A0A0J7K7C1"/>
<evidence type="ECO:0000259" key="1">
    <source>
        <dbReference type="Pfam" id="PF12596"/>
    </source>
</evidence>
<comment type="caution">
    <text evidence="2">The sequence shown here is derived from an EMBL/GenBank/DDBJ whole genome shotgun (WGS) entry which is preliminary data.</text>
</comment>
<accession>A0A0J7K7C1</accession>
<keyword evidence="3" id="KW-1185">Reference proteome</keyword>
<name>A0A0J7K7C1_LASNI</name>
<sequence length="154" mass="17386">MIILTRLNSNIGFGEESEELEAREDPAHIADCESLRITKGFAYSPMEIDNNSEASNITGYKPSSQEIDLLSQLEIADAQEWNAEQGLKYVTGYVAHRFKEKYPFLEDKSRMLVAIEEDYISILSRGGLTHPSKVFLDAAKIIRSKNSKNSIRKV</sequence>
<gene>
    <name evidence="2" type="ORF">RF55_14618</name>
</gene>
<evidence type="ECO:0000313" key="2">
    <source>
        <dbReference type="EMBL" id="KMQ86398.1"/>
    </source>
</evidence>
<dbReference type="OrthoDB" id="6610564at2759"/>
<feature type="domain" description="Transposable element P transposase-like C-terminal" evidence="1">
    <location>
        <begin position="49"/>
        <end position="109"/>
    </location>
</feature>
<dbReference type="EMBL" id="LBMM01012124">
    <property type="protein sequence ID" value="KMQ86398.1"/>
    <property type="molecule type" value="Genomic_DNA"/>
</dbReference>
<dbReference type="Pfam" id="PF12596">
    <property type="entry name" value="Tnp_P_element_C"/>
    <property type="match status" value="1"/>
</dbReference>
<proteinExistence type="predicted"/>
<protein>
    <submittedName>
        <fullName evidence="2">Transposable element p transposase</fullName>
    </submittedName>
</protein>
<dbReference type="Proteomes" id="UP000036403">
    <property type="component" value="Unassembled WGS sequence"/>
</dbReference>
<reference evidence="2 3" key="1">
    <citation type="submission" date="2015-04" db="EMBL/GenBank/DDBJ databases">
        <title>Lasius niger genome sequencing.</title>
        <authorList>
            <person name="Konorov E.A."/>
            <person name="Nikitin M.A."/>
            <person name="Kirill M.V."/>
            <person name="Chang P."/>
        </authorList>
    </citation>
    <scope>NUCLEOTIDE SEQUENCE [LARGE SCALE GENOMIC DNA]</scope>
    <source>
        <tissue evidence="2">Whole</tissue>
    </source>
</reference>
<dbReference type="InterPro" id="IPR022242">
    <property type="entry name" value="TNP-like_C"/>
</dbReference>
<organism evidence="2 3">
    <name type="scientific">Lasius niger</name>
    <name type="common">Black garden ant</name>
    <dbReference type="NCBI Taxonomy" id="67767"/>
    <lineage>
        <taxon>Eukaryota</taxon>
        <taxon>Metazoa</taxon>
        <taxon>Ecdysozoa</taxon>
        <taxon>Arthropoda</taxon>
        <taxon>Hexapoda</taxon>
        <taxon>Insecta</taxon>
        <taxon>Pterygota</taxon>
        <taxon>Neoptera</taxon>
        <taxon>Endopterygota</taxon>
        <taxon>Hymenoptera</taxon>
        <taxon>Apocrita</taxon>
        <taxon>Aculeata</taxon>
        <taxon>Formicoidea</taxon>
        <taxon>Formicidae</taxon>
        <taxon>Formicinae</taxon>
        <taxon>Lasius</taxon>
        <taxon>Lasius</taxon>
    </lineage>
</organism>